<comment type="function">
    <text evidence="2">APS kinase catalyzes the synthesis of activated sulfate.</text>
</comment>
<organism evidence="16 17">
    <name type="scientific">Cognatiluteimonas weifangensis</name>
    <dbReference type="NCBI Taxonomy" id="2303539"/>
    <lineage>
        <taxon>Bacteria</taxon>
        <taxon>Pseudomonadati</taxon>
        <taxon>Pseudomonadota</taxon>
        <taxon>Gammaproteobacteria</taxon>
        <taxon>Lysobacterales</taxon>
        <taxon>Lysobacteraceae</taxon>
        <taxon>Cognatiluteimonas</taxon>
    </lineage>
</organism>
<dbReference type="PROSITE" id="PS51722">
    <property type="entry name" value="G_TR_2"/>
    <property type="match status" value="1"/>
</dbReference>
<dbReference type="SUPFAM" id="SSF50447">
    <property type="entry name" value="Translation proteins"/>
    <property type="match status" value="1"/>
</dbReference>
<feature type="binding site" evidence="13">
    <location>
        <begin position="37"/>
        <end position="44"/>
    </location>
    <ligand>
        <name>GTP</name>
        <dbReference type="ChEBI" id="CHEBI:37565"/>
    </ligand>
</feature>
<dbReference type="HAMAP" id="MF_00062">
    <property type="entry name" value="Sulf_adenylyltr_sub1"/>
    <property type="match status" value="1"/>
</dbReference>
<feature type="active site" description="Phosphoserine intermediate" evidence="14">
    <location>
        <position position="549"/>
    </location>
</feature>
<comment type="pathway">
    <text evidence="3 14">Sulfur metabolism; hydrogen sulfide biosynthesis; sulfite from sulfate: step 2/3.</text>
</comment>
<evidence type="ECO:0000313" key="16">
    <source>
        <dbReference type="EMBL" id="RFP60547.1"/>
    </source>
</evidence>
<dbReference type="Proteomes" id="UP000262917">
    <property type="component" value="Unassembled WGS sequence"/>
</dbReference>
<dbReference type="InterPro" id="IPR009000">
    <property type="entry name" value="Transl_B-barrel_sf"/>
</dbReference>
<evidence type="ECO:0000256" key="11">
    <source>
        <dbReference type="ARBA" id="ARBA00023268"/>
    </source>
</evidence>
<keyword evidence="11" id="KW-0511">Multifunctional enzyme</keyword>
<dbReference type="GO" id="GO:0004020">
    <property type="term" value="F:adenylylsulfate kinase activity"/>
    <property type="evidence" value="ECO:0007669"/>
    <property type="project" value="UniProtKB-UniRule"/>
</dbReference>
<dbReference type="NCBIfam" id="NF004035">
    <property type="entry name" value="PRK05506.1"/>
    <property type="match status" value="1"/>
</dbReference>
<dbReference type="GO" id="GO:0000103">
    <property type="term" value="P:sulfate assimilation"/>
    <property type="evidence" value="ECO:0007669"/>
    <property type="project" value="UniProtKB-UniRule"/>
</dbReference>
<dbReference type="PRINTS" id="PR00315">
    <property type="entry name" value="ELONGATNFCT"/>
</dbReference>
<dbReference type="OrthoDB" id="9804504at2"/>
<keyword evidence="8 13" id="KW-0547">Nucleotide-binding</keyword>
<comment type="pathway">
    <text evidence="13">Sulfur metabolism; hydrogen sulfide biosynthesis; sulfite from sulfate: step 1/3.</text>
</comment>
<comment type="catalytic activity">
    <reaction evidence="1 14">
        <text>adenosine 5'-phosphosulfate + ATP = 3'-phosphoadenylyl sulfate + ADP + H(+)</text>
        <dbReference type="Rhea" id="RHEA:24152"/>
        <dbReference type="ChEBI" id="CHEBI:15378"/>
        <dbReference type="ChEBI" id="CHEBI:30616"/>
        <dbReference type="ChEBI" id="CHEBI:58243"/>
        <dbReference type="ChEBI" id="CHEBI:58339"/>
        <dbReference type="ChEBI" id="CHEBI:456216"/>
        <dbReference type="EC" id="2.7.1.25"/>
    </reaction>
</comment>
<dbReference type="NCBIfam" id="TIGR00455">
    <property type="entry name" value="apsK"/>
    <property type="match status" value="1"/>
</dbReference>
<dbReference type="GO" id="GO:0004781">
    <property type="term" value="F:sulfate adenylyltransferase (ATP) activity"/>
    <property type="evidence" value="ECO:0007669"/>
    <property type="project" value="UniProtKB-UniRule"/>
</dbReference>
<dbReference type="GO" id="GO:0005524">
    <property type="term" value="F:ATP binding"/>
    <property type="evidence" value="ECO:0007669"/>
    <property type="project" value="UniProtKB-UniRule"/>
</dbReference>
<dbReference type="UniPathway" id="UPA00140">
    <property type="reaction ID" value="UER00204"/>
</dbReference>
<dbReference type="AlphaFoldDB" id="A0A372DM82"/>
<evidence type="ECO:0000256" key="3">
    <source>
        <dbReference type="ARBA" id="ARBA00004806"/>
    </source>
</evidence>
<sequence length="637" mass="69636">MAISHEAPVAPGGAHAQVADYLRRHEGKSLLRFITCGSVDDGKSTLIGRLLHDTRLLLDDQVSALESDSKRFGTQNGEIDFALLVDGLAAEREQGITIDVAYRFFDTDKRKFIVADCPGHEQYTRNMATGASTAELAVMLVDARKGLLTQTRRHSYIVSLLGIRHVLLAVNKMDLVDYDETVFNDIVAGYRELAATLGIPHVTCIPLSALKGDNMLQRSAAMPWYTGETLLQHLETVRIERSGANGSLGFRMPVQWVCRPDQDFRGFAGTIAAGAIAPGDEIAVLPSGQRSRIARIVTAGGDLPRAAAGQAVTLTLADEIDASRGDVLAAAASPPEIADQFAAHLLWLGEQPLLPGRPYWLRIGTRTVGAQVTEIKHKVDVNTQEELAAKHLVLNEVAYCNLYLDQPVPFEAYADNHELGAFILIDRQSNATVAAGTLAFALRRAGNIHWQHLEVNKAARAQIKHQTPRCLWFTGLSGSGKSTIANLVEKKLLALGRHTYLLDGDNVRHGLNKDLGFTAEDRVENIRRVAEVARLMVDAGLIVLVSFISPFRAERRMARELFGEGEFLEVFVDTPLEVAEQRDVKGLYARARAGEIRNFTGIDSPYEVPERAEVTLDTTAAQPQALADRLVALLTAP</sequence>
<dbReference type="EC" id="2.7.1.25" evidence="14"/>
<name>A0A372DM82_9GAMM</name>
<evidence type="ECO:0000256" key="8">
    <source>
        <dbReference type="ARBA" id="ARBA00022741"/>
    </source>
</evidence>
<dbReference type="EMBL" id="QVPD01000006">
    <property type="protein sequence ID" value="RFP60547.1"/>
    <property type="molecule type" value="Genomic_DNA"/>
</dbReference>
<evidence type="ECO:0000256" key="12">
    <source>
        <dbReference type="ARBA" id="ARBA00049370"/>
    </source>
</evidence>
<dbReference type="InterPro" id="IPR041757">
    <property type="entry name" value="CysN_GTP-bd"/>
</dbReference>
<dbReference type="SUPFAM" id="SSF52540">
    <property type="entry name" value="P-loop containing nucleoside triphosphate hydrolases"/>
    <property type="match status" value="2"/>
</dbReference>
<keyword evidence="7 13" id="KW-0548">Nucleotidyltransferase</keyword>
<dbReference type="PROSITE" id="PS00301">
    <property type="entry name" value="G_TR_1"/>
    <property type="match status" value="1"/>
</dbReference>
<keyword evidence="17" id="KW-1185">Reference proteome</keyword>
<dbReference type="CDD" id="cd04095">
    <property type="entry name" value="CysN_NoDQ_III"/>
    <property type="match status" value="1"/>
</dbReference>
<dbReference type="InterPro" id="IPR054696">
    <property type="entry name" value="GTP-eEF1A_C"/>
</dbReference>
<dbReference type="GO" id="GO:0070814">
    <property type="term" value="P:hydrogen sulfide biosynthetic process"/>
    <property type="evidence" value="ECO:0007669"/>
    <property type="project" value="UniProtKB-UniRule"/>
</dbReference>
<dbReference type="GO" id="GO:0003924">
    <property type="term" value="F:GTPase activity"/>
    <property type="evidence" value="ECO:0007669"/>
    <property type="project" value="InterPro"/>
</dbReference>
<dbReference type="CDD" id="cd03695">
    <property type="entry name" value="CysN_NodQ_II"/>
    <property type="match status" value="1"/>
</dbReference>
<keyword evidence="14" id="KW-0597">Phosphoprotein</keyword>
<dbReference type="InterPro" id="IPR050100">
    <property type="entry name" value="TRAFAC_GTPase_members"/>
</dbReference>
<dbReference type="HAMAP" id="MF_00065">
    <property type="entry name" value="Adenylyl_sulf_kinase"/>
    <property type="match status" value="1"/>
</dbReference>
<proteinExistence type="inferred from homology"/>
<dbReference type="SUPFAM" id="SSF50465">
    <property type="entry name" value="EF-Tu/eEF-1alpha/eIF2-gamma C-terminal domain"/>
    <property type="match status" value="1"/>
</dbReference>
<evidence type="ECO:0000313" key="17">
    <source>
        <dbReference type="Proteomes" id="UP000262917"/>
    </source>
</evidence>
<feature type="binding site" evidence="13">
    <location>
        <begin position="116"/>
        <end position="120"/>
    </location>
    <ligand>
        <name>GTP</name>
        <dbReference type="ChEBI" id="CHEBI:37565"/>
    </ligand>
</feature>
<comment type="function">
    <text evidence="13">With CysD forms the ATP sulfurylase (ATPS) that catalyzes the adenylation of sulfate producing adenosine 5'-phosphosulfate (APS) and diphosphate, the first enzymatic step in sulfur assimilation pathway. APS synthesis involves the formation of a high-energy phosphoric-sulfuric acid anhydride bond driven by GTP hydrolysis by CysN coupled to ATP hydrolysis by CysD.</text>
</comment>
<evidence type="ECO:0000256" key="14">
    <source>
        <dbReference type="HAMAP-Rule" id="MF_00065"/>
    </source>
</evidence>
<dbReference type="CDD" id="cd02027">
    <property type="entry name" value="APSK"/>
    <property type="match status" value="1"/>
</dbReference>
<evidence type="ECO:0000256" key="1">
    <source>
        <dbReference type="ARBA" id="ARBA00001823"/>
    </source>
</evidence>
<dbReference type="Pfam" id="PF22594">
    <property type="entry name" value="GTP-eEF1A_C"/>
    <property type="match status" value="1"/>
</dbReference>
<evidence type="ECO:0000256" key="4">
    <source>
        <dbReference type="ARBA" id="ARBA00005438"/>
    </source>
</evidence>
<evidence type="ECO:0000256" key="5">
    <source>
        <dbReference type="ARBA" id="ARBA00007237"/>
    </source>
</evidence>
<dbReference type="EC" id="2.7.7.4" evidence="13"/>
<gene>
    <name evidence="13 16" type="primary">cysN</name>
    <name evidence="14" type="synonym">cysC</name>
    <name evidence="16" type="ORF">D0Y53_07565</name>
</gene>
<evidence type="ECO:0000256" key="10">
    <source>
        <dbReference type="ARBA" id="ARBA00023134"/>
    </source>
</evidence>
<comment type="caution">
    <text evidence="16">The sequence shown here is derived from an EMBL/GenBank/DDBJ whole genome shotgun (WGS) entry which is preliminary data.</text>
</comment>
<comment type="similarity">
    <text evidence="14">Belongs to the APS kinase family.</text>
</comment>
<keyword evidence="14" id="KW-0418">Kinase</keyword>
<dbReference type="NCBIfam" id="TIGR02034">
    <property type="entry name" value="CysN"/>
    <property type="match status" value="1"/>
</dbReference>
<accession>A0A372DM82</accession>
<dbReference type="Gene3D" id="2.40.30.10">
    <property type="entry name" value="Translation factors"/>
    <property type="match status" value="2"/>
</dbReference>
<keyword evidence="10 13" id="KW-0342">GTP-binding</keyword>
<dbReference type="Gene3D" id="3.40.50.300">
    <property type="entry name" value="P-loop containing nucleotide triphosphate hydrolases"/>
    <property type="match status" value="2"/>
</dbReference>
<dbReference type="InterPro" id="IPR031157">
    <property type="entry name" value="G_TR_CS"/>
</dbReference>
<dbReference type="InterPro" id="IPR059117">
    <property type="entry name" value="APS_kinase_dom"/>
</dbReference>
<dbReference type="PANTHER" id="PTHR23115">
    <property type="entry name" value="TRANSLATION FACTOR"/>
    <property type="match status" value="1"/>
</dbReference>
<dbReference type="InterPro" id="IPR011779">
    <property type="entry name" value="SO4_adenylTrfase_lsu"/>
</dbReference>
<comment type="subunit">
    <text evidence="13">Heterodimer composed of CysD, the smaller subunit, and CysN.</text>
</comment>
<comment type="catalytic activity">
    <reaction evidence="12 13">
        <text>sulfate + ATP + H(+) = adenosine 5'-phosphosulfate + diphosphate</text>
        <dbReference type="Rhea" id="RHEA:18133"/>
        <dbReference type="ChEBI" id="CHEBI:15378"/>
        <dbReference type="ChEBI" id="CHEBI:16189"/>
        <dbReference type="ChEBI" id="CHEBI:30616"/>
        <dbReference type="ChEBI" id="CHEBI:33019"/>
        <dbReference type="ChEBI" id="CHEBI:58243"/>
        <dbReference type="EC" id="2.7.7.4"/>
    </reaction>
</comment>
<dbReference type="NCBIfam" id="NF003013">
    <property type="entry name" value="PRK03846.1"/>
    <property type="match status" value="1"/>
</dbReference>
<comment type="similarity">
    <text evidence="4">In the C-terminal section; belongs to the APS kinase family.</text>
</comment>
<protein>
    <recommendedName>
        <fullName evidence="13 14">Multifunctional fusion protein</fullName>
    </recommendedName>
    <domain>
        <recommendedName>
            <fullName evidence="13">Sulfate adenylyltransferase subunit 1</fullName>
            <ecNumber evidence="13">2.7.7.4</ecNumber>
        </recommendedName>
        <alternativeName>
            <fullName evidence="13">ATP-sulfurylase large subunit</fullName>
        </alternativeName>
        <alternativeName>
            <fullName evidence="13">Sulfate adenylate transferase</fullName>
            <shortName evidence="13">SAT</shortName>
        </alternativeName>
    </domain>
    <domain>
        <recommendedName>
            <fullName evidence="14">Adenylyl-sulfate kinase</fullName>
            <ecNumber evidence="14">2.7.1.25</ecNumber>
        </recommendedName>
        <alternativeName>
            <fullName evidence="14">APS kinase</fullName>
        </alternativeName>
        <alternativeName>
            <fullName evidence="14">ATP adenosine-5'-phosphosulfate 3'-phosphotransferase</fullName>
        </alternativeName>
        <alternativeName>
            <fullName evidence="14">Adenosine-5'-phosphosulfate kinase</fullName>
        </alternativeName>
    </domain>
</protein>
<dbReference type="Pfam" id="PF00009">
    <property type="entry name" value="GTP_EFTU"/>
    <property type="match status" value="1"/>
</dbReference>
<comment type="similarity">
    <text evidence="5">In the N-terminal section; belongs to the TRAFAC class translation factor GTPase superfamily. Classic translation factor GTPase family. CysN/NodQ subfamily.</text>
</comment>
<evidence type="ECO:0000256" key="13">
    <source>
        <dbReference type="HAMAP-Rule" id="MF_00062"/>
    </source>
</evidence>
<evidence type="ECO:0000256" key="2">
    <source>
        <dbReference type="ARBA" id="ARBA00002357"/>
    </source>
</evidence>
<dbReference type="InterPro" id="IPR000795">
    <property type="entry name" value="T_Tr_GTP-bd_dom"/>
</dbReference>
<dbReference type="RefSeq" id="WP_117202606.1">
    <property type="nucleotide sequence ID" value="NZ_JBHTBK010000018.1"/>
</dbReference>
<keyword evidence="9 13" id="KW-0067">ATP-binding</keyword>
<feature type="binding site" evidence="13">
    <location>
        <begin position="171"/>
        <end position="174"/>
    </location>
    <ligand>
        <name>GTP</name>
        <dbReference type="ChEBI" id="CHEBI:37565"/>
    </ligand>
</feature>
<dbReference type="InterPro" id="IPR027417">
    <property type="entry name" value="P-loop_NTPase"/>
</dbReference>
<reference evidence="16 17" key="1">
    <citation type="submission" date="2018-08" db="EMBL/GenBank/DDBJ databases">
        <title>Lysobacter weifangensis sp. nov., a new member of the family 'Xanthomonadaceae', isolated from soil in a farmland.</title>
        <authorList>
            <person name="Zhao H."/>
        </authorList>
    </citation>
    <scope>NUCLEOTIDE SEQUENCE [LARGE SCALE GENOMIC DNA]</scope>
    <source>
        <strain evidence="16 17">WF-2</strain>
    </source>
</reference>
<feature type="domain" description="Tr-type G" evidence="15">
    <location>
        <begin position="28"/>
        <end position="243"/>
    </location>
</feature>
<dbReference type="InterPro" id="IPR002891">
    <property type="entry name" value="APS"/>
</dbReference>
<evidence type="ECO:0000259" key="15">
    <source>
        <dbReference type="PROSITE" id="PS51722"/>
    </source>
</evidence>
<keyword evidence="6 13" id="KW-0808">Transferase</keyword>
<dbReference type="CDD" id="cd04166">
    <property type="entry name" value="CysN_ATPS"/>
    <property type="match status" value="1"/>
</dbReference>
<evidence type="ECO:0000256" key="7">
    <source>
        <dbReference type="ARBA" id="ARBA00022695"/>
    </source>
</evidence>
<dbReference type="InterPro" id="IPR044139">
    <property type="entry name" value="CysN_NoDQ_III"/>
</dbReference>
<dbReference type="FunFam" id="3.40.50.300:FF:000119">
    <property type="entry name" value="Sulfate adenylyltransferase subunit 1"/>
    <property type="match status" value="1"/>
</dbReference>
<comment type="function">
    <text evidence="14">Catalyzes the synthesis of activated sulfate.</text>
</comment>
<evidence type="ECO:0000256" key="9">
    <source>
        <dbReference type="ARBA" id="ARBA00022840"/>
    </source>
</evidence>
<dbReference type="NCBIfam" id="NF003478">
    <property type="entry name" value="PRK05124.1"/>
    <property type="match status" value="1"/>
</dbReference>
<dbReference type="InterPro" id="IPR044138">
    <property type="entry name" value="CysN_II"/>
</dbReference>
<feature type="binding site" evidence="14">
    <location>
        <begin position="475"/>
        <end position="482"/>
    </location>
    <ligand>
        <name>ATP</name>
        <dbReference type="ChEBI" id="CHEBI:30616"/>
    </ligand>
</feature>
<comment type="similarity">
    <text evidence="13">Belongs to the TRAFAC class translation factor GTPase superfamily. Classic translation factor GTPase family. CysN/NodQ subfamily.</text>
</comment>
<dbReference type="GO" id="GO:0005525">
    <property type="term" value="F:GTP binding"/>
    <property type="evidence" value="ECO:0007669"/>
    <property type="project" value="UniProtKB-UniRule"/>
</dbReference>
<dbReference type="InterPro" id="IPR009001">
    <property type="entry name" value="Transl_elong_EF1A/Init_IF2_C"/>
</dbReference>
<dbReference type="Pfam" id="PF01583">
    <property type="entry name" value="APS_kinase"/>
    <property type="match status" value="1"/>
</dbReference>
<evidence type="ECO:0000256" key="6">
    <source>
        <dbReference type="ARBA" id="ARBA00022679"/>
    </source>
</evidence>